<reference evidence="2" key="1">
    <citation type="journal article" date="2019" name="Int. J. Syst. Evol. Microbiol.">
        <title>The Global Catalogue of Microorganisms (GCM) 10K type strain sequencing project: providing services to taxonomists for standard genome sequencing and annotation.</title>
        <authorList>
            <consortium name="The Broad Institute Genomics Platform"/>
            <consortium name="The Broad Institute Genome Sequencing Center for Infectious Disease"/>
            <person name="Wu L."/>
            <person name="Ma J."/>
        </authorList>
    </citation>
    <scope>NUCLEOTIDE SEQUENCE [LARGE SCALE GENOMIC DNA]</scope>
    <source>
        <strain evidence="2">JCM 18956</strain>
    </source>
</reference>
<protein>
    <recommendedName>
        <fullName evidence="3">YCII-related domain-containing protein</fullName>
    </recommendedName>
</protein>
<comment type="caution">
    <text evidence="1">The sequence shown here is derived from an EMBL/GenBank/DDBJ whole genome shotgun (WGS) entry which is preliminary data.</text>
</comment>
<dbReference type="InterPro" id="IPR011008">
    <property type="entry name" value="Dimeric_a/b-barrel"/>
</dbReference>
<organism evidence="1 2">
    <name type="scientific">Frondihabitans cladoniiphilus</name>
    <dbReference type="NCBI Taxonomy" id="715785"/>
    <lineage>
        <taxon>Bacteria</taxon>
        <taxon>Bacillati</taxon>
        <taxon>Actinomycetota</taxon>
        <taxon>Actinomycetes</taxon>
        <taxon>Micrococcales</taxon>
        <taxon>Microbacteriaceae</taxon>
        <taxon>Frondihabitans</taxon>
    </lineage>
</organism>
<evidence type="ECO:0000313" key="2">
    <source>
        <dbReference type="Proteomes" id="UP001501295"/>
    </source>
</evidence>
<name>A0ABP8VP06_9MICO</name>
<keyword evidence="2" id="KW-1185">Reference proteome</keyword>
<gene>
    <name evidence="1" type="ORF">GCM10025780_08500</name>
</gene>
<evidence type="ECO:0008006" key="3">
    <source>
        <dbReference type="Google" id="ProtNLM"/>
    </source>
</evidence>
<dbReference type="SUPFAM" id="SSF54909">
    <property type="entry name" value="Dimeric alpha+beta barrel"/>
    <property type="match status" value="1"/>
</dbReference>
<evidence type="ECO:0000313" key="1">
    <source>
        <dbReference type="EMBL" id="GAA4668215.1"/>
    </source>
</evidence>
<dbReference type="Gene3D" id="3.30.70.1060">
    <property type="entry name" value="Dimeric alpha+beta barrel"/>
    <property type="match status" value="1"/>
</dbReference>
<dbReference type="EMBL" id="BAABLM010000001">
    <property type="protein sequence ID" value="GAA4668215.1"/>
    <property type="molecule type" value="Genomic_DNA"/>
</dbReference>
<sequence length="132" mass="13989">MQPTAVFAVAEAVHPAHHGPMTKYLISFPSEAMVVTPEELPQVAADSHAVIAEAKAAGVYVFGGGIDEAVEPVVVAADGAVSPGTYPGSEFRGGFTVLELPNRATAEDWARRIAVSCRCSQELREFMFDPES</sequence>
<dbReference type="Proteomes" id="UP001501295">
    <property type="component" value="Unassembled WGS sequence"/>
</dbReference>
<proteinExistence type="predicted"/>
<accession>A0ABP8VP06</accession>